<organism evidence="3 4">
    <name type="scientific">Vibrio fortis</name>
    <dbReference type="NCBI Taxonomy" id="212667"/>
    <lineage>
        <taxon>Bacteria</taxon>
        <taxon>Pseudomonadati</taxon>
        <taxon>Pseudomonadota</taxon>
        <taxon>Gammaproteobacteria</taxon>
        <taxon>Vibrionales</taxon>
        <taxon>Vibrionaceae</taxon>
        <taxon>Vibrio</taxon>
    </lineage>
</organism>
<feature type="transmembrane region" description="Helical" evidence="1">
    <location>
        <begin position="344"/>
        <end position="365"/>
    </location>
</feature>
<reference evidence="3 4" key="1">
    <citation type="submission" date="2014-02" db="EMBL/GenBank/DDBJ databases">
        <title>Vibrio fortis Dalian14 Genome Sequencing.</title>
        <authorList>
            <person name="Wang Y."/>
            <person name="Song L."/>
            <person name="Liu G."/>
            <person name="Ding J."/>
        </authorList>
    </citation>
    <scope>NUCLEOTIDE SEQUENCE [LARGE SCALE GENOMIC DNA]</scope>
    <source>
        <strain evidence="3 4">Dalian14</strain>
    </source>
</reference>
<dbReference type="Gene3D" id="1.10.3210.10">
    <property type="entry name" value="Hypothetical protein af1432"/>
    <property type="match status" value="2"/>
</dbReference>
<feature type="domain" description="HD-GYP" evidence="2">
    <location>
        <begin position="732"/>
        <end position="942"/>
    </location>
</feature>
<gene>
    <name evidence="3" type="ORF">VFDL14_21955</name>
</gene>
<dbReference type="PANTHER" id="PTHR45228:SF5">
    <property type="entry name" value="CYCLIC DI-GMP PHOSPHODIESTERASE VC_1348-RELATED"/>
    <property type="match status" value="1"/>
</dbReference>
<dbReference type="Proteomes" id="UP000027219">
    <property type="component" value="Unassembled WGS sequence"/>
</dbReference>
<sequence length="957" mass="108984">MRQNTKALPIHIHLTVIIILIVVIASGVQIFVTNKGLSTLILEANSKLFDRIELETRYKLNSHYSTAFSALSSFAHSGKKTAASGKNQAATLEDREELLPKITYLLEQFPHIVSYSFHYPSGDLFKVIHLEKIAVRKQFTVEPKTQYLLIHTMGDSLYTKGLDSEFREVYAKDLNVEPLLNNTAKWEQLATRDANKVSKPTPILGGDSLGITVFRKSDDNTIVTAGVLLEDLQASLKDTLTTNSSLRALYNDEGDVYAMIANHGSNETQPRAIDALKNHVLSKLLDENKDHNQGVLGEFEFEGENWLGKVVTIKPLNSEHIHLLMATKTADLFDSGLLVKSQTIYASLLILILMLPIIYLVSTYISKPIQRVTKRALEIERFRFDDTPLGDNFIREIHELNYAQMSTQETIKQFISLTNNIARQENLDDMLSLVCRDTAYAVEANGVFLYLLDVEGKTLVPKFVWWEGLHDNKLQAEDVPVSDANRFIREIFVEKKPTVFSVSELPRLEFQMEDVSNGEVIFIPLTSRSGEVIGSFGVLYENGGAQEYYQQYANYLNTLLGFTSVTIETHNMLDDQKALLDSFIQVFAGSLDKKSPYTGNHCQRVPIITQWLTQAAHESEGEAFNHFKLNAKQWDELKMASWLHDCGKITTPEHVVDKATKLETIYDRIHEIRMRFEVLKKESELDLLKENNVQLPDEYYEQLAQRHAEIDKDFEFIASLNLGSEFVDDEALKRLEEIAAKTWTRTLSKTMGISWVEKQRFEEDVELPAIEPLLSDRPEHLIPWDFPPTNEARFTLKPTTYQANLGEVYNLSIQRGTLTSEERFIINDHIIQTIQILESLPFPKHMRNVSKIAGGHHEKIDGTGYPMGLKGEEMSLTAKIMAIADVFEALTSADRPYKQAKSLSESIRIMSFMVEDNHLDKDLFELFLTSGVYKRFAEEFMDPSQIDAVEIQQYLRN</sequence>
<dbReference type="InterPro" id="IPR052020">
    <property type="entry name" value="Cyclic_di-GMP/3'3'-cGAMP_PDE"/>
</dbReference>
<dbReference type="Pfam" id="PF13487">
    <property type="entry name" value="HD_5"/>
    <property type="match status" value="1"/>
</dbReference>
<keyword evidence="1" id="KW-0812">Transmembrane</keyword>
<dbReference type="Gene3D" id="3.30.450.40">
    <property type="match status" value="1"/>
</dbReference>
<dbReference type="InterPro" id="IPR003607">
    <property type="entry name" value="HD/PDEase_dom"/>
</dbReference>
<dbReference type="AlphaFoldDB" id="A0A066USC7"/>
<dbReference type="STRING" id="212667.VFDL14_21955"/>
<evidence type="ECO:0000259" key="2">
    <source>
        <dbReference type="PROSITE" id="PS51832"/>
    </source>
</evidence>
<keyword evidence="1" id="KW-1133">Transmembrane helix</keyword>
<dbReference type="CDD" id="cd00077">
    <property type="entry name" value="HDc"/>
    <property type="match status" value="1"/>
</dbReference>
<evidence type="ECO:0000313" key="4">
    <source>
        <dbReference type="Proteomes" id="UP000027219"/>
    </source>
</evidence>
<comment type="caution">
    <text evidence="3">The sequence shown here is derived from an EMBL/GenBank/DDBJ whole genome shotgun (WGS) entry which is preliminary data.</text>
</comment>
<dbReference type="InterPro" id="IPR029016">
    <property type="entry name" value="GAF-like_dom_sf"/>
</dbReference>
<keyword evidence="4" id="KW-1185">Reference proteome</keyword>
<dbReference type="SMART" id="SM00471">
    <property type="entry name" value="HDc"/>
    <property type="match status" value="1"/>
</dbReference>
<keyword evidence="1" id="KW-0472">Membrane</keyword>
<accession>A0A066USC7</accession>
<name>A0A066USC7_9VIBR</name>
<dbReference type="EMBL" id="JFFR01000013">
    <property type="protein sequence ID" value="KDN28792.1"/>
    <property type="molecule type" value="Genomic_DNA"/>
</dbReference>
<protein>
    <submittedName>
        <fullName evidence="3">Phosphohydrolase</fullName>
    </submittedName>
</protein>
<proteinExistence type="predicted"/>
<dbReference type="OrthoDB" id="9764808at2"/>
<evidence type="ECO:0000313" key="3">
    <source>
        <dbReference type="EMBL" id="KDN28792.1"/>
    </source>
</evidence>
<evidence type="ECO:0000256" key="1">
    <source>
        <dbReference type="SAM" id="Phobius"/>
    </source>
</evidence>
<feature type="transmembrane region" description="Helical" evidence="1">
    <location>
        <begin position="12"/>
        <end position="32"/>
    </location>
</feature>
<dbReference type="GO" id="GO:0008081">
    <property type="term" value="F:phosphoric diester hydrolase activity"/>
    <property type="evidence" value="ECO:0007669"/>
    <property type="project" value="UniProtKB-ARBA"/>
</dbReference>
<dbReference type="InterPro" id="IPR037522">
    <property type="entry name" value="HD_GYP_dom"/>
</dbReference>
<dbReference type="PROSITE" id="PS51832">
    <property type="entry name" value="HD_GYP"/>
    <property type="match status" value="1"/>
</dbReference>
<dbReference type="RefSeq" id="WP_032550656.1">
    <property type="nucleotide sequence ID" value="NZ_JFFR01000013.1"/>
</dbReference>
<keyword evidence="3" id="KW-0378">Hydrolase</keyword>
<dbReference type="SUPFAM" id="SSF109604">
    <property type="entry name" value="HD-domain/PDEase-like"/>
    <property type="match status" value="2"/>
</dbReference>
<dbReference type="SUPFAM" id="SSF55781">
    <property type="entry name" value="GAF domain-like"/>
    <property type="match status" value="1"/>
</dbReference>
<dbReference type="PANTHER" id="PTHR45228">
    <property type="entry name" value="CYCLIC DI-GMP PHOSPHODIESTERASE TM_0186-RELATED"/>
    <property type="match status" value="1"/>
</dbReference>